<comment type="function">
    <text evidence="1 10">Controls the rotational direction of flagella during chemotaxis.</text>
</comment>
<sequence length="166" mass="17507">MTDLAADRATGSVFLSRWHRLTPGRRLLLAALPMAWLALGALIGYGAGRIDAMHPAGGAAGQGAPLRAAWDLPDMLVTLDSPAERPVYLRLAVSLELAGGAAQQRDAARLARLTDSFQTGLRALRPVDLSGAAGTQRVKDELARRAALVLGAGRVEGVLIRELLVQ</sequence>
<protein>
    <recommendedName>
        <fullName evidence="10">Flagellar protein FliL</fullName>
    </recommendedName>
</protein>
<keyword evidence="5 10" id="KW-0145">Chemotaxis</keyword>
<keyword evidence="9 10" id="KW-0472">Membrane</keyword>
<evidence type="ECO:0000256" key="10">
    <source>
        <dbReference type="RuleBase" id="RU364125"/>
    </source>
</evidence>
<evidence type="ECO:0000313" key="12">
    <source>
        <dbReference type="Proteomes" id="UP001055804"/>
    </source>
</evidence>
<evidence type="ECO:0000256" key="2">
    <source>
        <dbReference type="ARBA" id="ARBA00004162"/>
    </source>
</evidence>
<gene>
    <name evidence="11" type="ORF">NJQ99_01290</name>
</gene>
<keyword evidence="10" id="KW-0997">Cell inner membrane</keyword>
<evidence type="ECO:0000313" key="11">
    <source>
        <dbReference type="EMBL" id="MCP1335037.1"/>
    </source>
</evidence>
<keyword evidence="12" id="KW-1185">Reference proteome</keyword>
<evidence type="ECO:0000256" key="3">
    <source>
        <dbReference type="ARBA" id="ARBA00008281"/>
    </source>
</evidence>
<evidence type="ECO:0000256" key="6">
    <source>
        <dbReference type="ARBA" id="ARBA00022692"/>
    </source>
</evidence>
<feature type="transmembrane region" description="Helical" evidence="10">
    <location>
        <begin position="27"/>
        <end position="47"/>
    </location>
</feature>
<dbReference type="Proteomes" id="UP001055804">
    <property type="component" value="Unassembled WGS sequence"/>
</dbReference>
<dbReference type="GO" id="GO:0071973">
    <property type="term" value="P:bacterial-type flagellum-dependent cell motility"/>
    <property type="evidence" value="ECO:0007669"/>
    <property type="project" value="InterPro"/>
</dbReference>
<keyword evidence="11" id="KW-0969">Cilium</keyword>
<dbReference type="InterPro" id="IPR005503">
    <property type="entry name" value="FliL"/>
</dbReference>
<evidence type="ECO:0000256" key="7">
    <source>
        <dbReference type="ARBA" id="ARBA00022779"/>
    </source>
</evidence>
<keyword evidence="7 10" id="KW-0283">Flagellar rotation</keyword>
<evidence type="ECO:0000256" key="5">
    <source>
        <dbReference type="ARBA" id="ARBA00022500"/>
    </source>
</evidence>
<comment type="caution">
    <text evidence="11">The sequence shown here is derived from an EMBL/GenBank/DDBJ whole genome shotgun (WGS) entry which is preliminary data.</text>
</comment>
<organism evidence="11 12">
    <name type="scientific">Futiania mangrovi</name>
    <dbReference type="NCBI Taxonomy" id="2959716"/>
    <lineage>
        <taxon>Bacteria</taxon>
        <taxon>Pseudomonadati</taxon>
        <taxon>Pseudomonadota</taxon>
        <taxon>Alphaproteobacteria</taxon>
        <taxon>Futianiales</taxon>
        <taxon>Futianiaceae</taxon>
        <taxon>Futiania</taxon>
    </lineage>
</organism>
<dbReference type="GO" id="GO:0009425">
    <property type="term" value="C:bacterial-type flagellum basal body"/>
    <property type="evidence" value="ECO:0007669"/>
    <property type="project" value="InterPro"/>
</dbReference>
<keyword evidence="11" id="KW-0282">Flagellum</keyword>
<dbReference type="RefSeq" id="WP_269330997.1">
    <property type="nucleotide sequence ID" value="NZ_JAMZFT010000001.1"/>
</dbReference>
<evidence type="ECO:0000256" key="9">
    <source>
        <dbReference type="ARBA" id="ARBA00023136"/>
    </source>
</evidence>
<evidence type="ECO:0000256" key="8">
    <source>
        <dbReference type="ARBA" id="ARBA00022989"/>
    </source>
</evidence>
<comment type="subcellular location">
    <subcellularLocation>
        <location evidence="10">Cell inner membrane</location>
    </subcellularLocation>
    <subcellularLocation>
        <location evidence="2">Cell membrane</location>
        <topology evidence="2">Single-pass membrane protein</topology>
    </subcellularLocation>
</comment>
<name>A0A9J6P8T1_9PROT</name>
<keyword evidence="11" id="KW-0966">Cell projection</keyword>
<accession>A0A9J6P8T1</accession>
<comment type="similarity">
    <text evidence="3 10">Belongs to the FliL family.</text>
</comment>
<keyword evidence="4" id="KW-1003">Cell membrane</keyword>
<keyword evidence="8 10" id="KW-1133">Transmembrane helix</keyword>
<dbReference type="Pfam" id="PF03748">
    <property type="entry name" value="FliL"/>
    <property type="match status" value="1"/>
</dbReference>
<proteinExistence type="inferred from homology"/>
<dbReference type="AlphaFoldDB" id="A0A9J6P8T1"/>
<reference evidence="11" key="1">
    <citation type="submission" date="2022-06" db="EMBL/GenBank/DDBJ databases">
        <title>Isolation and Genomics of Futiania mangrovii gen. nov., sp. nov., a Rare and Metabolically-versatile member in the Class Alphaproteobacteria.</title>
        <authorList>
            <person name="Liu L."/>
            <person name="Huang W.-C."/>
            <person name="Pan J."/>
            <person name="Li J."/>
            <person name="Huang Y."/>
            <person name="Du H."/>
            <person name="Liu Y."/>
            <person name="Li M."/>
        </authorList>
    </citation>
    <scope>NUCLEOTIDE SEQUENCE</scope>
    <source>
        <strain evidence="11">FT118</strain>
    </source>
</reference>
<evidence type="ECO:0000256" key="1">
    <source>
        <dbReference type="ARBA" id="ARBA00002254"/>
    </source>
</evidence>
<dbReference type="EMBL" id="JAMZFT010000001">
    <property type="protein sequence ID" value="MCP1335037.1"/>
    <property type="molecule type" value="Genomic_DNA"/>
</dbReference>
<keyword evidence="6 10" id="KW-0812">Transmembrane</keyword>
<dbReference type="GO" id="GO:0006935">
    <property type="term" value="P:chemotaxis"/>
    <property type="evidence" value="ECO:0007669"/>
    <property type="project" value="UniProtKB-KW"/>
</dbReference>
<evidence type="ECO:0000256" key="4">
    <source>
        <dbReference type="ARBA" id="ARBA00022475"/>
    </source>
</evidence>
<dbReference type="GO" id="GO:0005886">
    <property type="term" value="C:plasma membrane"/>
    <property type="evidence" value="ECO:0007669"/>
    <property type="project" value="UniProtKB-SubCell"/>
</dbReference>